<dbReference type="Gene3D" id="3.40.630.30">
    <property type="match status" value="1"/>
</dbReference>
<evidence type="ECO:0000259" key="1">
    <source>
        <dbReference type="PROSITE" id="PS51186"/>
    </source>
</evidence>
<dbReference type="Proteomes" id="UP000288805">
    <property type="component" value="Unassembled WGS sequence"/>
</dbReference>
<proteinExistence type="predicted"/>
<name>A0A438F746_VITVI</name>
<organism evidence="2 3">
    <name type="scientific">Vitis vinifera</name>
    <name type="common">Grape</name>
    <dbReference type="NCBI Taxonomy" id="29760"/>
    <lineage>
        <taxon>Eukaryota</taxon>
        <taxon>Viridiplantae</taxon>
        <taxon>Streptophyta</taxon>
        <taxon>Embryophyta</taxon>
        <taxon>Tracheophyta</taxon>
        <taxon>Spermatophyta</taxon>
        <taxon>Magnoliopsida</taxon>
        <taxon>eudicotyledons</taxon>
        <taxon>Gunneridae</taxon>
        <taxon>Pentapetalae</taxon>
        <taxon>rosids</taxon>
        <taxon>Vitales</taxon>
        <taxon>Vitaceae</taxon>
        <taxon>Viteae</taxon>
        <taxon>Vitis</taxon>
    </lineage>
</organism>
<dbReference type="PANTHER" id="PTHR46067:SF27">
    <property type="entry name" value="ACYL-COA N-ACYLTRANSFERASES (NAT) SUPERFAMILY PROTEIN"/>
    <property type="match status" value="1"/>
</dbReference>
<feature type="domain" description="N-acetyltransferase" evidence="1">
    <location>
        <begin position="15"/>
        <end position="175"/>
    </location>
</feature>
<protein>
    <submittedName>
        <fullName evidence="2">Putative N-acetyltransferase p20</fullName>
    </submittedName>
</protein>
<gene>
    <name evidence="2" type="primary">p20_7</name>
    <name evidence="2" type="ORF">CK203_075788</name>
</gene>
<dbReference type="InterPro" id="IPR016181">
    <property type="entry name" value="Acyl_CoA_acyltransferase"/>
</dbReference>
<reference evidence="2 3" key="1">
    <citation type="journal article" date="2018" name="PLoS Genet.">
        <title>Population sequencing reveals clonal diversity and ancestral inbreeding in the grapevine cultivar Chardonnay.</title>
        <authorList>
            <person name="Roach M.J."/>
            <person name="Johnson D.L."/>
            <person name="Bohlmann J."/>
            <person name="van Vuuren H.J."/>
            <person name="Jones S.J."/>
            <person name="Pretorius I.S."/>
            <person name="Schmidt S.A."/>
            <person name="Borneman A.R."/>
        </authorList>
    </citation>
    <scope>NUCLEOTIDE SEQUENCE [LARGE SCALE GENOMIC DNA]</scope>
    <source>
        <strain evidence="3">cv. Chardonnay</strain>
        <tissue evidence="2">Leaf</tissue>
    </source>
</reference>
<dbReference type="AlphaFoldDB" id="A0A438F746"/>
<accession>A0A438F746</accession>
<evidence type="ECO:0000313" key="2">
    <source>
        <dbReference type="EMBL" id="RVW55829.1"/>
    </source>
</evidence>
<evidence type="ECO:0000313" key="3">
    <source>
        <dbReference type="Proteomes" id="UP000288805"/>
    </source>
</evidence>
<keyword evidence="2" id="KW-0808">Transferase</keyword>
<dbReference type="Pfam" id="PF13302">
    <property type="entry name" value="Acetyltransf_3"/>
    <property type="match status" value="1"/>
</dbReference>
<dbReference type="GO" id="GO:0016747">
    <property type="term" value="F:acyltransferase activity, transferring groups other than amino-acyl groups"/>
    <property type="evidence" value="ECO:0007669"/>
    <property type="project" value="InterPro"/>
</dbReference>
<dbReference type="InterPro" id="IPR000182">
    <property type="entry name" value="GNAT_dom"/>
</dbReference>
<dbReference type="PROSITE" id="PS51186">
    <property type="entry name" value="GNAT"/>
    <property type="match status" value="1"/>
</dbReference>
<dbReference type="PANTHER" id="PTHR46067">
    <property type="entry name" value="ACYL-COA N-ACYLTRANSFERASES (NAT) SUPERFAMILY PROTEIN"/>
    <property type="match status" value="1"/>
</dbReference>
<dbReference type="SUPFAM" id="SSF55729">
    <property type="entry name" value="Acyl-CoA N-acyltransferases (Nat)"/>
    <property type="match status" value="1"/>
</dbReference>
<comment type="caution">
    <text evidence="2">The sequence shown here is derived from an EMBL/GenBank/DDBJ whole genome shotgun (WGS) entry which is preliminary data.</text>
</comment>
<dbReference type="EMBL" id="QGNW01001107">
    <property type="protein sequence ID" value="RVW55829.1"/>
    <property type="molecule type" value="Genomic_DNA"/>
</dbReference>
<sequence>MEADGKQGQEGSPELSLRPLDLSDIDDFMVWATDDKVSRFCTWDTYTSKEAGIDYIKNIVIPHPWFKAICLDNKAIGAIFVSANNGNDRCRGELGYALASKYWGKGIVTRAVKMVASTIFNEWPQLERLEALVDVENGGSQRVLEKVGFQREGVLRKFVILKGRCRDLILEPKEKTSLISTERKKDADRSRHFPMEEPDIMEMNPIGRPPKHMARYQWVGYGILLQIVQCIVLRGVVPQSATSGHLIVTGPFHEDIYICKLIWTQSEFHRPIKCR</sequence>